<protein>
    <submittedName>
        <fullName evidence="2">Uncharacterized protein</fullName>
    </submittedName>
</protein>
<sequence>MFQRPGKIDNNHTAASHTEELLLIFANPVICLLITTPYLLFCTLSPNSLDYESFYGAGVIWIYLVTPFIIAAQLVMIAVSVYKKNTYWRHQLLSIVLTVVIGLAFLSGLAFGCFITV</sequence>
<evidence type="ECO:0000313" key="3">
    <source>
        <dbReference type="Proteomes" id="UP000199308"/>
    </source>
</evidence>
<accession>A0A1H9YEQ8</accession>
<dbReference type="AlphaFoldDB" id="A0A1H9YEQ8"/>
<keyword evidence="1" id="KW-0812">Transmembrane</keyword>
<evidence type="ECO:0000313" key="2">
    <source>
        <dbReference type="EMBL" id="SES67502.1"/>
    </source>
</evidence>
<feature type="transmembrane region" description="Helical" evidence="1">
    <location>
        <begin position="21"/>
        <end position="40"/>
    </location>
</feature>
<reference evidence="2 3" key="1">
    <citation type="submission" date="2016-10" db="EMBL/GenBank/DDBJ databases">
        <authorList>
            <person name="de Groot N.N."/>
        </authorList>
    </citation>
    <scope>NUCLEOTIDE SEQUENCE [LARGE SCALE GENOMIC DNA]</scope>
    <source>
        <strain evidence="2 3">DSM 19706</strain>
    </source>
</reference>
<dbReference type="STRING" id="349064.SAMN05660429_00198"/>
<evidence type="ECO:0000256" key="1">
    <source>
        <dbReference type="SAM" id="Phobius"/>
    </source>
</evidence>
<feature type="transmembrane region" description="Helical" evidence="1">
    <location>
        <begin position="94"/>
        <end position="115"/>
    </location>
</feature>
<keyword evidence="1" id="KW-1133">Transmembrane helix</keyword>
<feature type="transmembrane region" description="Helical" evidence="1">
    <location>
        <begin position="60"/>
        <end position="82"/>
    </location>
</feature>
<name>A0A1H9YEQ8_THASX</name>
<proteinExistence type="predicted"/>
<dbReference type="RefSeq" id="WP_093326902.1">
    <property type="nucleotide sequence ID" value="NZ_AP027363.1"/>
</dbReference>
<gene>
    <name evidence="2" type="ORF">SAMN05660429_00198</name>
</gene>
<dbReference type="EMBL" id="FOHK01000001">
    <property type="protein sequence ID" value="SES67502.1"/>
    <property type="molecule type" value="Genomic_DNA"/>
</dbReference>
<organism evidence="2 3">
    <name type="scientific">Thalassotalea agarivorans</name>
    <name type="common">Thalassomonas agarivorans</name>
    <dbReference type="NCBI Taxonomy" id="349064"/>
    <lineage>
        <taxon>Bacteria</taxon>
        <taxon>Pseudomonadati</taxon>
        <taxon>Pseudomonadota</taxon>
        <taxon>Gammaproteobacteria</taxon>
        <taxon>Alteromonadales</taxon>
        <taxon>Colwelliaceae</taxon>
        <taxon>Thalassotalea</taxon>
    </lineage>
</organism>
<dbReference type="Proteomes" id="UP000199308">
    <property type="component" value="Unassembled WGS sequence"/>
</dbReference>
<keyword evidence="3" id="KW-1185">Reference proteome</keyword>
<keyword evidence="1" id="KW-0472">Membrane</keyword>